<dbReference type="InterPro" id="IPR028889">
    <property type="entry name" value="USP"/>
</dbReference>
<dbReference type="PROSITE" id="PS00972">
    <property type="entry name" value="USP_1"/>
    <property type="match status" value="1"/>
</dbReference>
<feature type="compositionally biased region" description="Polar residues" evidence="17">
    <location>
        <begin position="881"/>
        <end position="894"/>
    </location>
</feature>
<dbReference type="PANTHER" id="PTHR21646">
    <property type="entry name" value="UBIQUITIN CARBOXYL-TERMINAL HYDROLASE"/>
    <property type="match status" value="1"/>
</dbReference>
<keyword evidence="11" id="KW-0788">Thiol protease</keyword>
<dbReference type="SUPFAM" id="SSF54001">
    <property type="entry name" value="Cysteine proteinases"/>
    <property type="match status" value="1"/>
</dbReference>
<feature type="domain" description="USP" evidence="19">
    <location>
        <begin position="551"/>
        <end position="1110"/>
    </location>
</feature>
<dbReference type="InterPro" id="IPR050185">
    <property type="entry name" value="Ub_carboxyl-term_hydrolase"/>
</dbReference>
<keyword evidence="22" id="KW-1185">Reference proteome</keyword>
<dbReference type="Pfam" id="PF00443">
    <property type="entry name" value="UCH"/>
    <property type="match status" value="1"/>
</dbReference>
<keyword evidence="10" id="KW-0378">Hydrolase</keyword>
<dbReference type="EMBL" id="CAUYUE010000011">
    <property type="protein sequence ID" value="CAK0784940.1"/>
    <property type="molecule type" value="Genomic_DNA"/>
</dbReference>
<dbReference type="Proteomes" id="UP001314263">
    <property type="component" value="Unassembled WGS sequence"/>
</dbReference>
<dbReference type="InterPro" id="IPR001394">
    <property type="entry name" value="Peptidase_C19_UCH"/>
</dbReference>
<feature type="domain" description="UBP-type" evidence="20">
    <location>
        <begin position="390"/>
        <end position="509"/>
    </location>
</feature>
<feature type="region of interest" description="Disordered" evidence="17">
    <location>
        <begin position="867"/>
        <end position="899"/>
    </location>
</feature>
<dbReference type="PROSITE" id="PS50235">
    <property type="entry name" value="USP_3"/>
    <property type="match status" value="1"/>
</dbReference>
<evidence type="ECO:0000313" key="22">
    <source>
        <dbReference type="Proteomes" id="UP001314263"/>
    </source>
</evidence>
<evidence type="ECO:0000256" key="5">
    <source>
        <dbReference type="ARBA" id="ARBA00022670"/>
    </source>
</evidence>
<evidence type="ECO:0000256" key="6">
    <source>
        <dbReference type="ARBA" id="ARBA00022723"/>
    </source>
</evidence>
<evidence type="ECO:0000256" key="16">
    <source>
        <dbReference type="PROSITE-ProRule" id="PRU00502"/>
    </source>
</evidence>
<evidence type="ECO:0000313" key="21">
    <source>
        <dbReference type="EMBL" id="CAK0784940.1"/>
    </source>
</evidence>
<evidence type="ECO:0000256" key="14">
    <source>
        <dbReference type="ARBA" id="ARBA00029889"/>
    </source>
</evidence>
<dbReference type="SMART" id="SM00165">
    <property type="entry name" value="UBA"/>
    <property type="match status" value="2"/>
</dbReference>
<organism evidence="21 22">
    <name type="scientific">Coccomyxa viridis</name>
    <dbReference type="NCBI Taxonomy" id="1274662"/>
    <lineage>
        <taxon>Eukaryota</taxon>
        <taxon>Viridiplantae</taxon>
        <taxon>Chlorophyta</taxon>
        <taxon>core chlorophytes</taxon>
        <taxon>Trebouxiophyceae</taxon>
        <taxon>Trebouxiophyceae incertae sedis</taxon>
        <taxon>Coccomyxaceae</taxon>
        <taxon>Coccomyxa</taxon>
    </lineage>
</organism>
<evidence type="ECO:0000259" key="20">
    <source>
        <dbReference type="PROSITE" id="PS50271"/>
    </source>
</evidence>
<dbReference type="InterPro" id="IPR009060">
    <property type="entry name" value="UBA-like_sf"/>
</dbReference>
<dbReference type="InterPro" id="IPR001607">
    <property type="entry name" value="Znf_UBP"/>
</dbReference>
<evidence type="ECO:0000256" key="4">
    <source>
        <dbReference type="ARBA" id="ARBA00014611"/>
    </source>
</evidence>
<accession>A0AAV1IG18</accession>
<dbReference type="PANTHER" id="PTHR21646:SF10">
    <property type="entry name" value="UBIQUITIN CARBOXYL-TERMINAL HYDROLASE 14"/>
    <property type="match status" value="1"/>
</dbReference>
<evidence type="ECO:0000256" key="15">
    <source>
        <dbReference type="ARBA" id="ARBA00032096"/>
    </source>
</evidence>
<dbReference type="EC" id="3.4.19.12" evidence="3"/>
<evidence type="ECO:0000256" key="9">
    <source>
        <dbReference type="ARBA" id="ARBA00022786"/>
    </source>
</evidence>
<dbReference type="GO" id="GO:0006508">
    <property type="term" value="P:proteolysis"/>
    <property type="evidence" value="ECO:0007669"/>
    <property type="project" value="UniProtKB-KW"/>
</dbReference>
<dbReference type="Gene3D" id="3.30.40.10">
    <property type="entry name" value="Zinc/RING finger domain, C3HC4 (zinc finger)"/>
    <property type="match status" value="2"/>
</dbReference>
<evidence type="ECO:0000256" key="1">
    <source>
        <dbReference type="ARBA" id="ARBA00000707"/>
    </source>
</evidence>
<keyword evidence="8 16" id="KW-0863">Zinc-finger</keyword>
<evidence type="ECO:0000256" key="3">
    <source>
        <dbReference type="ARBA" id="ARBA00012759"/>
    </source>
</evidence>
<evidence type="ECO:0000256" key="8">
    <source>
        <dbReference type="ARBA" id="ARBA00022771"/>
    </source>
</evidence>
<dbReference type="PROSITE" id="PS50030">
    <property type="entry name" value="UBA"/>
    <property type="match status" value="2"/>
</dbReference>
<dbReference type="SMART" id="SM00290">
    <property type="entry name" value="ZnF_UBP"/>
    <property type="match status" value="1"/>
</dbReference>
<dbReference type="InterPro" id="IPR015940">
    <property type="entry name" value="UBA"/>
</dbReference>
<dbReference type="PROSITE" id="PS00973">
    <property type="entry name" value="USP_2"/>
    <property type="match status" value="1"/>
</dbReference>
<dbReference type="SUPFAM" id="SSF46934">
    <property type="entry name" value="UBA-like"/>
    <property type="match status" value="1"/>
</dbReference>
<comment type="caution">
    <text evidence="21">The sequence shown here is derived from an EMBL/GenBank/DDBJ whole genome shotgun (WGS) entry which is preliminary data.</text>
</comment>
<dbReference type="InterPro" id="IPR041432">
    <property type="entry name" value="UBP13_Znf-UBP_var"/>
</dbReference>
<dbReference type="GO" id="GO:0008270">
    <property type="term" value="F:zinc ion binding"/>
    <property type="evidence" value="ECO:0007669"/>
    <property type="project" value="UniProtKB-KW"/>
</dbReference>
<evidence type="ECO:0000256" key="13">
    <source>
        <dbReference type="ARBA" id="ARBA00029877"/>
    </source>
</evidence>
<comment type="similarity">
    <text evidence="2">Belongs to the peptidase C19 family.</text>
</comment>
<dbReference type="PROSITE" id="PS50271">
    <property type="entry name" value="ZF_UBP"/>
    <property type="match status" value="1"/>
</dbReference>
<dbReference type="SUPFAM" id="SSF57850">
    <property type="entry name" value="RING/U-box"/>
    <property type="match status" value="1"/>
</dbReference>
<dbReference type="FunFam" id="3.30.40.10:FF:000396">
    <property type="entry name" value="Ubiquitin carboxyl-terminal hydrolase"/>
    <property type="match status" value="1"/>
</dbReference>
<feature type="domain" description="UBA" evidence="18">
    <location>
        <begin position="897"/>
        <end position="938"/>
    </location>
</feature>
<dbReference type="InterPro" id="IPR038765">
    <property type="entry name" value="Papain-like_cys_pep_sf"/>
</dbReference>
<dbReference type="Gene3D" id="3.40.630.30">
    <property type="match status" value="1"/>
</dbReference>
<evidence type="ECO:0000256" key="11">
    <source>
        <dbReference type="ARBA" id="ARBA00022807"/>
    </source>
</evidence>
<evidence type="ECO:0000256" key="2">
    <source>
        <dbReference type="ARBA" id="ARBA00009085"/>
    </source>
</evidence>
<keyword evidence="12" id="KW-0862">Zinc</keyword>
<dbReference type="InterPro" id="IPR013083">
    <property type="entry name" value="Znf_RING/FYVE/PHD"/>
</dbReference>
<dbReference type="FunFam" id="1.10.8.10:FF:000086">
    <property type="entry name" value="Ubiquitin carboxyl-terminal hydrolase"/>
    <property type="match status" value="1"/>
</dbReference>
<gene>
    <name evidence="21" type="ORF">CVIRNUC_008145</name>
</gene>
<feature type="compositionally biased region" description="Low complexity" evidence="17">
    <location>
        <begin position="951"/>
        <end position="966"/>
    </location>
</feature>
<evidence type="ECO:0000256" key="10">
    <source>
        <dbReference type="ARBA" id="ARBA00022801"/>
    </source>
</evidence>
<name>A0AAV1IG18_9CHLO</name>
<dbReference type="Gene3D" id="3.90.70.10">
    <property type="entry name" value="Cysteine proteinases"/>
    <property type="match status" value="2"/>
</dbReference>
<evidence type="ECO:0000259" key="18">
    <source>
        <dbReference type="PROSITE" id="PS50030"/>
    </source>
</evidence>
<reference evidence="21 22" key="1">
    <citation type="submission" date="2023-10" db="EMBL/GenBank/DDBJ databases">
        <authorList>
            <person name="Maclean D."/>
            <person name="Macfadyen A."/>
        </authorList>
    </citation>
    <scope>NUCLEOTIDE SEQUENCE [LARGE SCALE GENOMIC DNA]</scope>
</reference>
<comment type="catalytic activity">
    <reaction evidence="1">
        <text>Thiol-dependent hydrolysis of ester, thioester, amide, peptide and isopeptide bonds formed by the C-terminal Gly of ubiquitin (a 76-residue protein attached to proteins as an intracellular targeting signal).</text>
        <dbReference type="EC" id="3.4.19.12"/>
    </reaction>
</comment>
<keyword evidence="7" id="KW-0677">Repeat</keyword>
<dbReference type="Pfam" id="PF17807">
    <property type="entry name" value="zf-UBP_var"/>
    <property type="match status" value="1"/>
</dbReference>
<evidence type="ECO:0000256" key="12">
    <source>
        <dbReference type="ARBA" id="ARBA00022833"/>
    </source>
</evidence>
<dbReference type="CDD" id="cd14386">
    <property type="entry name" value="UBA2_UBP5"/>
    <property type="match status" value="1"/>
</dbReference>
<keyword evidence="9" id="KW-0833">Ubl conjugation pathway</keyword>
<dbReference type="InterPro" id="IPR018200">
    <property type="entry name" value="USP_CS"/>
</dbReference>
<dbReference type="GO" id="GO:0016579">
    <property type="term" value="P:protein deubiquitination"/>
    <property type="evidence" value="ECO:0007669"/>
    <property type="project" value="InterPro"/>
</dbReference>
<dbReference type="AlphaFoldDB" id="A0AAV1IG18"/>
<feature type="domain" description="UBA" evidence="18">
    <location>
        <begin position="965"/>
        <end position="1005"/>
    </location>
</feature>
<sequence>MDAIPAASLPFHSITHQASRRRHRSLSCTASNEKAAVDIDRGLQIRIAINSAELRAAASLRAAAFSNDTVNRSDFALQSHRRMKADEEWGALERKLAGTEAGWENIKVHCLIACLDDSGTHPLLAAAKDAMDASCKLPAGYDSPWPQLVLATLDINQGHNLPSEGLIGHCPAGVAAQSQRAYLANICSNRAVRRKGIVKRLIKAACTESAKAGVPLNLLTVMAVDEASLDAVRQGMRAKVPRVPTHYDRVHKEECAFSFDTAFSPAGLFINLHTWQAFGHDFVQLDHKRSGNCLYLHETWRKVPLSQEKQEQNQARPDKLALGGDGGFKLEEDKYDVEKGQALAVLPQGLGIPLPCPELPEMVLNAIKGIMEHDNASTADQAAQWEEQRQVSRYARNLPQLETGLGRFGRQIPSDPSLWVCDESGVKENLWLNLSTGFIGSGRQNWDGSGGNGAAMRHFEATGQKYPLVVKLGTITANGADVYSYANDENDMVEDPELAQHLAHWGINMMAMQKTEKTMAELQIDLNMSFEFDKITESGESLQPLSGPRYVGLKNLGNSCYMNSVLQMLWTLPEVQQRYASAANSIFLSAPADPTADLPTQMAKVGVALVNGRTGSAPAAPAEEGAQADSKCHVAPLQFKSLVGKGHPEFGSSRQQDAVEYFQHLLKVVDRTERGGAERLGGSSAPPTTAAFTFLVEERMQCSESGAVSYKRDVANVLALDINPADATNKEELEEYKERQAKKDRMNDAHAAAYISAGPTAADGAMQNSSLSAITKESKEEPVLPRIPFASCLNSWAGTGEIDGYFSAAVGRRTSGLHRTRLASFPPYLLVQMKRYYLAKDWTPKKLEVLVDVPDHLSLEHLRGQGLQPGEQAQPEVPEKSASNAATQTQSQPDAVQPDEGTVSALIGMGFSENGSKRAAVATKNAGPEAAMEWVLSHMEDPDFNEPLPAPSSAPTAAPQQRSQTADPEQVAMLGAMGFTTEQAEAALKACSGSLERAADWLFSHSDNLDVAVASVNAPAAAGAQQPAAPAAPAGGAHTAASGQGPSVNDGAGKYTLVGFISHMGSNLGCGHYVCHLKKDGQWVIYNDEKVAVSVKPPRDLGYLYIFRRDDHSM</sequence>
<keyword evidence="5" id="KW-0645">Protease</keyword>
<dbReference type="Pfam" id="PF02148">
    <property type="entry name" value="zf-UBP"/>
    <property type="match status" value="1"/>
</dbReference>
<evidence type="ECO:0000259" key="19">
    <source>
        <dbReference type="PROSITE" id="PS50235"/>
    </source>
</evidence>
<dbReference type="Pfam" id="PF00627">
    <property type="entry name" value="UBA"/>
    <property type="match status" value="2"/>
</dbReference>
<feature type="region of interest" description="Disordered" evidence="17">
    <location>
        <begin position="1024"/>
        <end position="1046"/>
    </location>
</feature>
<keyword evidence="6" id="KW-0479">Metal-binding</keyword>
<dbReference type="Gene3D" id="1.10.8.10">
    <property type="entry name" value="DNA helicase RuvA subunit, C-terminal domain"/>
    <property type="match status" value="2"/>
</dbReference>
<feature type="region of interest" description="Disordered" evidence="17">
    <location>
        <begin position="941"/>
        <end position="968"/>
    </location>
</feature>
<dbReference type="GO" id="GO:0004843">
    <property type="term" value="F:cysteine-type deubiquitinase activity"/>
    <property type="evidence" value="ECO:0007669"/>
    <property type="project" value="UniProtKB-EC"/>
</dbReference>
<evidence type="ECO:0000256" key="17">
    <source>
        <dbReference type="SAM" id="MobiDB-lite"/>
    </source>
</evidence>
<protein>
    <recommendedName>
        <fullName evidence="4">Ubiquitin carboxyl-terminal hydrolase 14</fullName>
        <ecNumber evidence="3">3.4.19.12</ecNumber>
    </recommendedName>
    <alternativeName>
        <fullName evidence="13">Deubiquitinating enzyme 14</fullName>
    </alternativeName>
    <alternativeName>
        <fullName evidence="14">Ubiquitin thioesterase 14</fullName>
    </alternativeName>
    <alternativeName>
        <fullName evidence="15">Ubiquitin-specific-processing protease 14</fullName>
    </alternativeName>
</protein>
<feature type="compositionally biased region" description="Low complexity" evidence="17">
    <location>
        <begin position="1024"/>
        <end position="1043"/>
    </location>
</feature>
<evidence type="ECO:0000256" key="7">
    <source>
        <dbReference type="ARBA" id="ARBA00022737"/>
    </source>
</evidence>
<proteinExistence type="inferred from homology"/>